<accession>A0AAV4V3J4</accession>
<dbReference type="Proteomes" id="UP001054945">
    <property type="component" value="Unassembled WGS sequence"/>
</dbReference>
<dbReference type="AlphaFoldDB" id="A0AAV4V3J4"/>
<sequence length="87" mass="10192">MISVTTSELRQLVFLRQLLDDDDDDDLMDYGVELREIFRCRFLECISERDPAHLWGWRRIFFSGASVLDVRLACGLWEHGAAFPEAR</sequence>
<comment type="caution">
    <text evidence="1">The sequence shown here is derived from an EMBL/GenBank/DDBJ whole genome shotgun (WGS) entry which is preliminary data.</text>
</comment>
<organism evidence="1 2">
    <name type="scientific">Caerostris extrusa</name>
    <name type="common">Bark spider</name>
    <name type="synonym">Caerostris bankana</name>
    <dbReference type="NCBI Taxonomy" id="172846"/>
    <lineage>
        <taxon>Eukaryota</taxon>
        <taxon>Metazoa</taxon>
        <taxon>Ecdysozoa</taxon>
        <taxon>Arthropoda</taxon>
        <taxon>Chelicerata</taxon>
        <taxon>Arachnida</taxon>
        <taxon>Araneae</taxon>
        <taxon>Araneomorphae</taxon>
        <taxon>Entelegynae</taxon>
        <taxon>Araneoidea</taxon>
        <taxon>Araneidae</taxon>
        <taxon>Caerostris</taxon>
    </lineage>
</organism>
<reference evidence="1 2" key="1">
    <citation type="submission" date="2021-06" db="EMBL/GenBank/DDBJ databases">
        <title>Caerostris extrusa draft genome.</title>
        <authorList>
            <person name="Kono N."/>
            <person name="Arakawa K."/>
        </authorList>
    </citation>
    <scope>NUCLEOTIDE SEQUENCE [LARGE SCALE GENOMIC DNA]</scope>
</reference>
<protein>
    <submittedName>
        <fullName evidence="1">Uncharacterized protein</fullName>
    </submittedName>
</protein>
<evidence type="ECO:0000313" key="1">
    <source>
        <dbReference type="EMBL" id="GIY64264.1"/>
    </source>
</evidence>
<gene>
    <name evidence="1" type="ORF">CEXT_497061</name>
</gene>
<evidence type="ECO:0000313" key="2">
    <source>
        <dbReference type="Proteomes" id="UP001054945"/>
    </source>
</evidence>
<dbReference type="EMBL" id="BPLR01013854">
    <property type="protein sequence ID" value="GIY64264.1"/>
    <property type="molecule type" value="Genomic_DNA"/>
</dbReference>
<keyword evidence="2" id="KW-1185">Reference proteome</keyword>
<name>A0AAV4V3J4_CAEEX</name>
<proteinExistence type="predicted"/>